<protein>
    <submittedName>
        <fullName evidence="2">Uncharacterized protein</fullName>
    </submittedName>
</protein>
<dbReference type="EMBL" id="CP111013">
    <property type="protein sequence ID" value="WAQ96151.1"/>
    <property type="molecule type" value="Genomic_DNA"/>
</dbReference>
<gene>
    <name evidence="2" type="ORF">MAR_028841</name>
</gene>
<accession>A0ABY7DER0</accession>
<sequence>MGLPSGEMQVLHQNDSQHQAAREEYSEGVGLQQS</sequence>
<reference evidence="2" key="1">
    <citation type="submission" date="2022-11" db="EMBL/GenBank/DDBJ databases">
        <title>Centuries of genome instability and evolution in soft-shell clam transmissible cancer (bioRxiv).</title>
        <authorList>
            <person name="Hart S.F.M."/>
            <person name="Yonemitsu M.A."/>
            <person name="Giersch R.M."/>
            <person name="Beal B.F."/>
            <person name="Arriagada G."/>
            <person name="Davis B.W."/>
            <person name="Ostrander E.A."/>
            <person name="Goff S.P."/>
            <person name="Metzger M.J."/>
        </authorList>
    </citation>
    <scope>NUCLEOTIDE SEQUENCE</scope>
    <source>
        <strain evidence="2">MELC-2E11</strain>
        <tissue evidence="2">Siphon/mantle</tissue>
    </source>
</reference>
<dbReference type="Proteomes" id="UP001164746">
    <property type="component" value="Chromosome 2"/>
</dbReference>
<name>A0ABY7DER0_MYAAR</name>
<proteinExistence type="predicted"/>
<evidence type="ECO:0000256" key="1">
    <source>
        <dbReference type="SAM" id="MobiDB-lite"/>
    </source>
</evidence>
<feature type="region of interest" description="Disordered" evidence="1">
    <location>
        <begin position="1"/>
        <end position="34"/>
    </location>
</feature>
<organism evidence="2 3">
    <name type="scientific">Mya arenaria</name>
    <name type="common">Soft-shell clam</name>
    <dbReference type="NCBI Taxonomy" id="6604"/>
    <lineage>
        <taxon>Eukaryota</taxon>
        <taxon>Metazoa</taxon>
        <taxon>Spiralia</taxon>
        <taxon>Lophotrochozoa</taxon>
        <taxon>Mollusca</taxon>
        <taxon>Bivalvia</taxon>
        <taxon>Autobranchia</taxon>
        <taxon>Heteroconchia</taxon>
        <taxon>Euheterodonta</taxon>
        <taxon>Imparidentia</taxon>
        <taxon>Neoheterodontei</taxon>
        <taxon>Myida</taxon>
        <taxon>Myoidea</taxon>
        <taxon>Myidae</taxon>
        <taxon>Mya</taxon>
    </lineage>
</organism>
<evidence type="ECO:0000313" key="2">
    <source>
        <dbReference type="EMBL" id="WAQ96151.1"/>
    </source>
</evidence>
<evidence type="ECO:0000313" key="3">
    <source>
        <dbReference type="Proteomes" id="UP001164746"/>
    </source>
</evidence>
<keyword evidence="3" id="KW-1185">Reference proteome</keyword>